<gene>
    <name evidence="3" type="ORF">POSPLADRAFT_1055515</name>
</gene>
<name>A0A1X6N4P8_9APHY</name>
<accession>A0A1X6N4P8</accession>
<feature type="domain" description="C2H2-type" evidence="2">
    <location>
        <begin position="268"/>
        <end position="295"/>
    </location>
</feature>
<keyword evidence="4" id="KW-1185">Reference proteome</keyword>
<dbReference type="STRING" id="670580.A0A1X6N4P8"/>
<protein>
    <recommendedName>
        <fullName evidence="2">C2H2-type domain-containing protein</fullName>
    </recommendedName>
</protein>
<keyword evidence="1" id="KW-0863">Zinc-finger</keyword>
<keyword evidence="1" id="KW-0479">Metal-binding</keyword>
<keyword evidence="1" id="KW-0862">Zinc</keyword>
<dbReference type="EMBL" id="KZ110595">
    <property type="protein sequence ID" value="OSX63456.1"/>
    <property type="molecule type" value="Genomic_DNA"/>
</dbReference>
<dbReference type="GeneID" id="36325600"/>
<evidence type="ECO:0000313" key="4">
    <source>
        <dbReference type="Proteomes" id="UP000194127"/>
    </source>
</evidence>
<dbReference type="PROSITE" id="PS00028">
    <property type="entry name" value="ZINC_FINGER_C2H2_1"/>
    <property type="match status" value="1"/>
</dbReference>
<dbReference type="Proteomes" id="UP000194127">
    <property type="component" value="Unassembled WGS sequence"/>
</dbReference>
<evidence type="ECO:0000313" key="3">
    <source>
        <dbReference type="EMBL" id="OSX63456.1"/>
    </source>
</evidence>
<sequence length="298" mass="33111">MAGATRDSHAVNGYDDCTLCSHDARHFAGRGELIGAPTAGHTLPDHGYPEYGYTTNSQYHAHSQQSSISGNTAFNNAYYGRTQMPNQHMTMNAPSLPVHGYAHTRMVPATDSSVRPQQPSHYVYPHQEGHYAPFPVHEEIKDPPSYAYTSVPLPQPAAISPLGSSRPSISPYESLRRLPSIADPLSQSAPQSVRVRCRWNACIIDLDDISAAGIKRHLRDFHKEHAVEEYKSQRGVCLWADGTPCMRDLDRASFGKHIASVHLKSTAAECRYCHNVIGRPDSLKRHMRDHCPYRPSSC</sequence>
<reference evidence="3 4" key="1">
    <citation type="submission" date="2017-04" db="EMBL/GenBank/DDBJ databases">
        <title>Genome Sequence of the Model Brown-Rot Fungus Postia placenta SB12.</title>
        <authorList>
            <consortium name="DOE Joint Genome Institute"/>
            <person name="Gaskell J."/>
            <person name="Kersten P."/>
            <person name="Larrondo L.F."/>
            <person name="Canessa P."/>
            <person name="Martinez D."/>
            <person name="Hibbett D."/>
            <person name="Schmoll M."/>
            <person name="Kubicek C.P."/>
            <person name="Martinez A.T."/>
            <person name="Yadav J."/>
            <person name="Master E."/>
            <person name="Magnuson J.K."/>
            <person name="James T."/>
            <person name="Yaver D."/>
            <person name="Berka R."/>
            <person name="Labutti K."/>
            <person name="Lipzen A."/>
            <person name="Aerts A."/>
            <person name="Barry K."/>
            <person name="Henrissat B."/>
            <person name="Blanchette R."/>
            <person name="Grigoriev I."/>
            <person name="Cullen D."/>
        </authorList>
    </citation>
    <scope>NUCLEOTIDE SEQUENCE [LARGE SCALE GENOMIC DNA]</scope>
    <source>
        <strain evidence="3 4">MAD-698-R-SB12</strain>
    </source>
</reference>
<dbReference type="OrthoDB" id="2801792at2759"/>
<evidence type="ECO:0000259" key="2">
    <source>
        <dbReference type="PROSITE" id="PS50157"/>
    </source>
</evidence>
<organism evidence="3 4">
    <name type="scientific">Postia placenta MAD-698-R-SB12</name>
    <dbReference type="NCBI Taxonomy" id="670580"/>
    <lineage>
        <taxon>Eukaryota</taxon>
        <taxon>Fungi</taxon>
        <taxon>Dikarya</taxon>
        <taxon>Basidiomycota</taxon>
        <taxon>Agaricomycotina</taxon>
        <taxon>Agaricomycetes</taxon>
        <taxon>Polyporales</taxon>
        <taxon>Adustoporiaceae</taxon>
        <taxon>Rhodonia</taxon>
    </lineage>
</organism>
<evidence type="ECO:0000256" key="1">
    <source>
        <dbReference type="PROSITE-ProRule" id="PRU00042"/>
    </source>
</evidence>
<dbReference type="GO" id="GO:0008270">
    <property type="term" value="F:zinc ion binding"/>
    <property type="evidence" value="ECO:0007669"/>
    <property type="project" value="UniProtKB-KW"/>
</dbReference>
<dbReference type="InterPro" id="IPR013087">
    <property type="entry name" value="Znf_C2H2_type"/>
</dbReference>
<dbReference type="PROSITE" id="PS50157">
    <property type="entry name" value="ZINC_FINGER_C2H2_2"/>
    <property type="match status" value="1"/>
</dbReference>
<dbReference type="RefSeq" id="XP_024340250.1">
    <property type="nucleotide sequence ID" value="XM_024480650.1"/>
</dbReference>
<proteinExistence type="predicted"/>
<dbReference type="AlphaFoldDB" id="A0A1X6N4P8"/>